<evidence type="ECO:0000256" key="1">
    <source>
        <dbReference type="SAM" id="Phobius"/>
    </source>
</evidence>
<keyword evidence="3" id="KW-1185">Reference proteome</keyword>
<dbReference type="Proteomes" id="UP000249526">
    <property type="component" value="Unassembled WGS sequence"/>
</dbReference>
<dbReference type="GeneID" id="37169197"/>
<protein>
    <submittedName>
        <fullName evidence="2">Uncharacterized protein</fullName>
    </submittedName>
</protein>
<feature type="transmembrane region" description="Helical" evidence="1">
    <location>
        <begin position="50"/>
        <end position="71"/>
    </location>
</feature>
<dbReference type="AlphaFoldDB" id="A0A8G1QY21"/>
<name>A0A8G1QY21_9EURO</name>
<feature type="transmembrane region" description="Helical" evidence="1">
    <location>
        <begin position="20"/>
        <end position="44"/>
    </location>
</feature>
<reference evidence="2 3" key="1">
    <citation type="submission" date="2018-02" db="EMBL/GenBank/DDBJ databases">
        <title>The genomes of Aspergillus section Nigri reveals drivers in fungal speciation.</title>
        <authorList>
            <consortium name="DOE Joint Genome Institute"/>
            <person name="Vesth T.C."/>
            <person name="Nybo J."/>
            <person name="Theobald S."/>
            <person name="Brandl J."/>
            <person name="Frisvad J.C."/>
            <person name="Nielsen K.F."/>
            <person name="Lyhne E.K."/>
            <person name="Kogle M.E."/>
            <person name="Kuo A."/>
            <person name="Riley R."/>
            <person name="Clum A."/>
            <person name="Nolan M."/>
            <person name="Lipzen A."/>
            <person name="Salamov A."/>
            <person name="Henrissat B."/>
            <person name="Wiebenga A."/>
            <person name="De vries R.P."/>
            <person name="Grigoriev I.V."/>
            <person name="Mortensen U.H."/>
            <person name="Andersen M.R."/>
            <person name="Baker S.E."/>
        </authorList>
    </citation>
    <scope>NUCLEOTIDE SEQUENCE [LARGE SCALE GENOMIC DNA]</scope>
    <source>
        <strain evidence="2 3">CBS 112811</strain>
    </source>
</reference>
<dbReference type="EMBL" id="KZ825070">
    <property type="protein sequence ID" value="RAH55096.1"/>
    <property type="molecule type" value="Genomic_DNA"/>
</dbReference>
<evidence type="ECO:0000313" key="2">
    <source>
        <dbReference type="EMBL" id="RAH55096.1"/>
    </source>
</evidence>
<gene>
    <name evidence="2" type="ORF">BO85DRAFT_92470</name>
</gene>
<keyword evidence="1" id="KW-1133">Transmembrane helix</keyword>
<dbReference type="RefSeq" id="XP_025513018.1">
    <property type="nucleotide sequence ID" value="XM_025665795.1"/>
</dbReference>
<accession>A0A8G1QY21</accession>
<sequence length="110" mass="12658">MFLFSLHAHDHHAAQLKRVYPVLLFSFFSILLTVLILSSCHFIIFTSPGFFLLCYGLWSSRGLLCSIYFPLHNKFTSGLRYRYGLESEIICPVTCSVHIHNFTPIVDDSQ</sequence>
<proteinExistence type="predicted"/>
<organism evidence="2 3">
    <name type="scientific">Aspergillus piperis CBS 112811</name>
    <dbReference type="NCBI Taxonomy" id="1448313"/>
    <lineage>
        <taxon>Eukaryota</taxon>
        <taxon>Fungi</taxon>
        <taxon>Dikarya</taxon>
        <taxon>Ascomycota</taxon>
        <taxon>Pezizomycotina</taxon>
        <taxon>Eurotiomycetes</taxon>
        <taxon>Eurotiomycetidae</taxon>
        <taxon>Eurotiales</taxon>
        <taxon>Aspergillaceae</taxon>
        <taxon>Aspergillus</taxon>
        <taxon>Aspergillus subgen. Circumdati</taxon>
    </lineage>
</organism>
<keyword evidence="1" id="KW-0472">Membrane</keyword>
<evidence type="ECO:0000313" key="3">
    <source>
        <dbReference type="Proteomes" id="UP000249526"/>
    </source>
</evidence>
<keyword evidence="1" id="KW-0812">Transmembrane</keyword>